<evidence type="ECO:0000313" key="1">
    <source>
        <dbReference type="EMBL" id="OIT38986.1"/>
    </source>
</evidence>
<dbReference type="EMBL" id="MJEQ01000154">
    <property type="protein sequence ID" value="OIT38986.1"/>
    <property type="molecule type" value="Genomic_DNA"/>
</dbReference>
<dbReference type="SMR" id="A0A314LBJ6"/>
<dbReference type="Proteomes" id="UP000187609">
    <property type="component" value="Unassembled WGS sequence"/>
</dbReference>
<dbReference type="InterPro" id="IPR015915">
    <property type="entry name" value="Kelch-typ_b-propeller"/>
</dbReference>
<accession>A0A314LBJ6</accession>
<keyword evidence="2" id="KW-1185">Reference proteome</keyword>
<dbReference type="AlphaFoldDB" id="A0A314LBJ6"/>
<sequence>MAKQLRRQQIYVHCMNGRKHLWYCINFDSESSTVELSQVAPMELEFRGDWAIVGNHIYWAGGIKNPEPSDMGIRLPYSSMELYRHDITSTDPVSWVPVSSSKKLHRHEACVVSLDKTIYVLGGKKFPYEGDEYEGRYCGEAYDIDSFDTKSWKLMALNVQDFATFTSSTTAFVKGEGEVVCYSILTGHLLIYNIHEDGFKFQVHPHFNFRVSRSPSGNSLPNGLDDGDLDKLIYVVINVRPVVSNSTLYWFANNLILYGYDFSEKRWFKSTSLQGMLWELPFPDDAFPVLVQLCRTDFVLIAPLSSGKLGVAHLVVFRNTRSLDVSVELLSTLSVDDPVFVPVDGIAIPVDTEEPATKKGSTIKDKENNKKDKGAVAPCIMAKRVRNAT</sequence>
<proteinExistence type="predicted"/>
<dbReference type="OrthoDB" id="1326236at2759"/>
<gene>
    <name evidence="1" type="ORF">A4A49_05514</name>
</gene>
<organism evidence="1 2">
    <name type="scientific">Nicotiana attenuata</name>
    <name type="common">Coyote tobacco</name>
    <dbReference type="NCBI Taxonomy" id="49451"/>
    <lineage>
        <taxon>Eukaryota</taxon>
        <taxon>Viridiplantae</taxon>
        <taxon>Streptophyta</taxon>
        <taxon>Embryophyta</taxon>
        <taxon>Tracheophyta</taxon>
        <taxon>Spermatophyta</taxon>
        <taxon>Magnoliopsida</taxon>
        <taxon>eudicotyledons</taxon>
        <taxon>Gunneridae</taxon>
        <taxon>Pentapetalae</taxon>
        <taxon>asterids</taxon>
        <taxon>lamiids</taxon>
        <taxon>Solanales</taxon>
        <taxon>Solanaceae</taxon>
        <taxon>Nicotianoideae</taxon>
        <taxon>Nicotianeae</taxon>
        <taxon>Nicotiana</taxon>
    </lineage>
</organism>
<comment type="caution">
    <text evidence="1">The sequence shown here is derived from an EMBL/GenBank/DDBJ whole genome shotgun (WGS) entry which is preliminary data.</text>
</comment>
<evidence type="ECO:0008006" key="3">
    <source>
        <dbReference type="Google" id="ProtNLM"/>
    </source>
</evidence>
<dbReference type="Gramene" id="OIT38986">
    <property type="protein sequence ID" value="OIT38986"/>
    <property type="gene ID" value="A4A49_05514"/>
</dbReference>
<evidence type="ECO:0000313" key="2">
    <source>
        <dbReference type="Proteomes" id="UP000187609"/>
    </source>
</evidence>
<dbReference type="KEGG" id="nau:109238704"/>
<reference evidence="1" key="1">
    <citation type="submission" date="2016-11" db="EMBL/GenBank/DDBJ databases">
        <title>The genome of Nicotiana attenuata.</title>
        <authorList>
            <person name="Xu S."/>
            <person name="Brockmoeller T."/>
            <person name="Gaquerel E."/>
            <person name="Navarro A."/>
            <person name="Kuhl H."/>
            <person name="Gase K."/>
            <person name="Ling Z."/>
            <person name="Zhou W."/>
            <person name="Kreitzer C."/>
            <person name="Stanke M."/>
            <person name="Tang H."/>
            <person name="Lyons E."/>
            <person name="Pandey P."/>
            <person name="Pandey S.P."/>
            <person name="Timmermann B."/>
            <person name="Baldwin I.T."/>
        </authorList>
    </citation>
    <scope>NUCLEOTIDE SEQUENCE [LARGE SCALE GENOMIC DNA]</scope>
    <source>
        <strain evidence="1">UT</strain>
    </source>
</reference>
<protein>
    <recommendedName>
        <fullName evidence="3">F-boxkelch-repeat protein</fullName>
    </recommendedName>
</protein>
<dbReference type="SUPFAM" id="SSF117281">
    <property type="entry name" value="Kelch motif"/>
    <property type="match status" value="1"/>
</dbReference>
<dbReference type="Gene3D" id="2.120.10.80">
    <property type="entry name" value="Kelch-type beta propeller"/>
    <property type="match status" value="1"/>
</dbReference>
<name>A0A314LBJ6_NICAT</name>